<dbReference type="EMBL" id="JACNJH010000087">
    <property type="protein sequence ID" value="MBC8360394.1"/>
    <property type="molecule type" value="Genomic_DNA"/>
</dbReference>
<evidence type="ECO:0000256" key="1">
    <source>
        <dbReference type="SAM" id="Phobius"/>
    </source>
</evidence>
<proteinExistence type="predicted"/>
<dbReference type="Proteomes" id="UP000603434">
    <property type="component" value="Unassembled WGS sequence"/>
</dbReference>
<evidence type="ECO:0000313" key="3">
    <source>
        <dbReference type="Proteomes" id="UP000603434"/>
    </source>
</evidence>
<keyword evidence="1" id="KW-0812">Transmembrane</keyword>
<dbReference type="AlphaFoldDB" id="A0A8J6NQH6"/>
<sequence length="209" mass="23343">MKTIIKVIGVLLCIAAAIAYYLYNRVSYQPEWYLEDKGVGEFQFTGNVDDLERKIKQGLQNGESVRIPANRMIDLVADQLEKKTGFEIKEAIKAAKTTIDPSGVEVEMIVDMRLIPPEKLPKDAQKAFKQFLGLVPKNALNNLYIKCNMQALKQEGSVSLDPLSSISIGKMNLPVAELKKKIGSKRTFSLESLPISDVEFEKDAIILKP</sequence>
<keyword evidence="1" id="KW-0472">Membrane</keyword>
<accession>A0A8J6NQH6</accession>
<protein>
    <submittedName>
        <fullName evidence="2">Uncharacterized protein</fullName>
    </submittedName>
</protein>
<comment type="caution">
    <text evidence="2">The sequence shown here is derived from an EMBL/GenBank/DDBJ whole genome shotgun (WGS) entry which is preliminary data.</text>
</comment>
<gene>
    <name evidence="2" type="ORF">H8E23_03205</name>
</gene>
<keyword evidence="1" id="KW-1133">Transmembrane helix</keyword>
<organism evidence="2 3">
    <name type="scientific">Candidatus Desulfatibia profunda</name>
    <dbReference type="NCBI Taxonomy" id="2841695"/>
    <lineage>
        <taxon>Bacteria</taxon>
        <taxon>Pseudomonadati</taxon>
        <taxon>Thermodesulfobacteriota</taxon>
        <taxon>Desulfobacteria</taxon>
        <taxon>Desulfobacterales</taxon>
        <taxon>Desulfobacterales incertae sedis</taxon>
        <taxon>Candidatus Desulfatibia</taxon>
    </lineage>
</organism>
<evidence type="ECO:0000313" key="2">
    <source>
        <dbReference type="EMBL" id="MBC8360394.1"/>
    </source>
</evidence>
<reference evidence="2 3" key="1">
    <citation type="submission" date="2020-08" db="EMBL/GenBank/DDBJ databases">
        <title>Bridging the membrane lipid divide: bacteria of the FCB group superphylum have the potential to synthesize archaeal ether lipids.</title>
        <authorList>
            <person name="Villanueva L."/>
            <person name="Von Meijenfeldt F.A.B."/>
            <person name="Westbye A.B."/>
            <person name="Yadav S."/>
            <person name="Hopmans E.C."/>
            <person name="Dutilh B.E."/>
            <person name="Sinninghe Damste J.S."/>
        </authorList>
    </citation>
    <scope>NUCLEOTIDE SEQUENCE [LARGE SCALE GENOMIC DNA]</scope>
    <source>
        <strain evidence="2">NIOZ-UU30</strain>
    </source>
</reference>
<name>A0A8J6NQH6_9BACT</name>
<feature type="transmembrane region" description="Helical" evidence="1">
    <location>
        <begin position="7"/>
        <end position="23"/>
    </location>
</feature>